<dbReference type="GO" id="GO:0016020">
    <property type="term" value="C:membrane"/>
    <property type="evidence" value="ECO:0007669"/>
    <property type="project" value="UniProtKB-SubCell"/>
</dbReference>
<gene>
    <name evidence="7" type="ORF">L1049_023885</name>
</gene>
<name>A0AAP0WXZ9_LIQFO</name>
<keyword evidence="3" id="KW-0812">Transmembrane</keyword>
<organism evidence="7 8">
    <name type="scientific">Liquidambar formosana</name>
    <name type="common">Formosan gum</name>
    <dbReference type="NCBI Taxonomy" id="63359"/>
    <lineage>
        <taxon>Eukaryota</taxon>
        <taxon>Viridiplantae</taxon>
        <taxon>Streptophyta</taxon>
        <taxon>Embryophyta</taxon>
        <taxon>Tracheophyta</taxon>
        <taxon>Spermatophyta</taxon>
        <taxon>Magnoliopsida</taxon>
        <taxon>eudicotyledons</taxon>
        <taxon>Gunneridae</taxon>
        <taxon>Pentapetalae</taxon>
        <taxon>Saxifragales</taxon>
        <taxon>Altingiaceae</taxon>
        <taxon>Liquidambar</taxon>
    </lineage>
</organism>
<accession>A0AAP0WXZ9</accession>
<evidence type="ECO:0000256" key="2">
    <source>
        <dbReference type="ARBA" id="ARBA00009074"/>
    </source>
</evidence>
<comment type="similarity">
    <text evidence="2">Belongs to the UPF0496 family.</text>
</comment>
<evidence type="ECO:0000256" key="1">
    <source>
        <dbReference type="ARBA" id="ARBA00004370"/>
    </source>
</evidence>
<evidence type="ECO:0000256" key="3">
    <source>
        <dbReference type="ARBA" id="ARBA00022692"/>
    </source>
</evidence>
<proteinExistence type="inferred from homology"/>
<comment type="subcellular location">
    <subcellularLocation>
        <location evidence="1">Membrane</location>
    </subcellularLocation>
</comment>
<protein>
    <submittedName>
        <fullName evidence="7">Uncharacterized protein</fullName>
    </submittedName>
</protein>
<evidence type="ECO:0000256" key="4">
    <source>
        <dbReference type="ARBA" id="ARBA00022989"/>
    </source>
</evidence>
<evidence type="ECO:0000256" key="6">
    <source>
        <dbReference type="SAM" id="MobiDB-lite"/>
    </source>
</evidence>
<sequence length="120" mass="13042">MGSQFSKKPSGGSPPTLQINTNSQYTAELSSYEAACQVDPDLQTFDATLHQRTNRVINTLADGVEVRSLSFDSLREVTGCLLEMNQEVVKVDSRVQEGYLEKSGVIRSGGGVLREQSSNS</sequence>
<reference evidence="7 8" key="1">
    <citation type="journal article" date="2024" name="Plant J.">
        <title>Genome sequences and population genomics reveal climatic adaptation and genomic divergence between two closely related sweetgum species.</title>
        <authorList>
            <person name="Xu W.Q."/>
            <person name="Ren C.Q."/>
            <person name="Zhang X.Y."/>
            <person name="Comes H.P."/>
            <person name="Liu X.H."/>
            <person name="Li Y.G."/>
            <person name="Kettle C.J."/>
            <person name="Jalonen R."/>
            <person name="Gaisberger H."/>
            <person name="Ma Y.Z."/>
            <person name="Qiu Y.X."/>
        </authorList>
    </citation>
    <scope>NUCLEOTIDE SEQUENCE [LARGE SCALE GENOMIC DNA]</scope>
    <source>
        <strain evidence="7">Hangzhou</strain>
    </source>
</reference>
<keyword evidence="4" id="KW-1133">Transmembrane helix</keyword>
<keyword evidence="8" id="KW-1185">Reference proteome</keyword>
<evidence type="ECO:0000313" key="7">
    <source>
        <dbReference type="EMBL" id="KAK9284709.1"/>
    </source>
</evidence>
<comment type="caution">
    <text evidence="7">The sequence shown here is derived from an EMBL/GenBank/DDBJ whole genome shotgun (WGS) entry which is preliminary data.</text>
</comment>
<dbReference type="Proteomes" id="UP001415857">
    <property type="component" value="Unassembled WGS sequence"/>
</dbReference>
<keyword evidence="5" id="KW-0472">Membrane</keyword>
<dbReference type="Pfam" id="PF05055">
    <property type="entry name" value="DUF677"/>
    <property type="match status" value="1"/>
</dbReference>
<evidence type="ECO:0000256" key="5">
    <source>
        <dbReference type="ARBA" id="ARBA00023136"/>
    </source>
</evidence>
<evidence type="ECO:0000313" key="8">
    <source>
        <dbReference type="Proteomes" id="UP001415857"/>
    </source>
</evidence>
<dbReference type="AlphaFoldDB" id="A0AAP0WXZ9"/>
<feature type="region of interest" description="Disordered" evidence="6">
    <location>
        <begin position="1"/>
        <end position="20"/>
    </location>
</feature>
<dbReference type="InterPro" id="IPR007749">
    <property type="entry name" value="DUF677"/>
</dbReference>
<dbReference type="EMBL" id="JBBPBK010000005">
    <property type="protein sequence ID" value="KAK9284709.1"/>
    <property type="molecule type" value="Genomic_DNA"/>
</dbReference>